<evidence type="ECO:0000313" key="2">
    <source>
        <dbReference type="Proteomes" id="UP000219338"/>
    </source>
</evidence>
<organism evidence="1 2">
    <name type="scientific">Armillaria ostoyae</name>
    <name type="common">Armillaria root rot fungus</name>
    <dbReference type="NCBI Taxonomy" id="47428"/>
    <lineage>
        <taxon>Eukaryota</taxon>
        <taxon>Fungi</taxon>
        <taxon>Dikarya</taxon>
        <taxon>Basidiomycota</taxon>
        <taxon>Agaricomycotina</taxon>
        <taxon>Agaricomycetes</taxon>
        <taxon>Agaricomycetidae</taxon>
        <taxon>Agaricales</taxon>
        <taxon>Marasmiineae</taxon>
        <taxon>Physalacriaceae</taxon>
        <taxon>Armillaria</taxon>
    </lineage>
</organism>
<name>A0A284REI3_ARMOS</name>
<dbReference type="AlphaFoldDB" id="A0A284REI3"/>
<proteinExistence type="predicted"/>
<reference evidence="2" key="1">
    <citation type="journal article" date="2017" name="Nat. Ecol. Evol.">
        <title>Genome expansion and lineage-specific genetic innovations in the forest pathogenic fungi Armillaria.</title>
        <authorList>
            <person name="Sipos G."/>
            <person name="Prasanna A.N."/>
            <person name="Walter M.C."/>
            <person name="O'Connor E."/>
            <person name="Balint B."/>
            <person name="Krizsan K."/>
            <person name="Kiss B."/>
            <person name="Hess J."/>
            <person name="Varga T."/>
            <person name="Slot J."/>
            <person name="Riley R."/>
            <person name="Boka B."/>
            <person name="Rigling D."/>
            <person name="Barry K."/>
            <person name="Lee J."/>
            <person name="Mihaltcheva S."/>
            <person name="LaButti K."/>
            <person name="Lipzen A."/>
            <person name="Waldron R."/>
            <person name="Moloney N.M."/>
            <person name="Sperisen C."/>
            <person name="Kredics L."/>
            <person name="Vagvoelgyi C."/>
            <person name="Patrignani A."/>
            <person name="Fitzpatrick D."/>
            <person name="Nagy I."/>
            <person name="Doyle S."/>
            <person name="Anderson J.B."/>
            <person name="Grigoriev I.V."/>
            <person name="Gueldener U."/>
            <person name="Muensterkoetter M."/>
            <person name="Nagy L.G."/>
        </authorList>
    </citation>
    <scope>NUCLEOTIDE SEQUENCE [LARGE SCALE GENOMIC DNA]</scope>
    <source>
        <strain evidence="2">C18/9</strain>
    </source>
</reference>
<evidence type="ECO:0000313" key="1">
    <source>
        <dbReference type="EMBL" id="SJL07177.1"/>
    </source>
</evidence>
<accession>A0A284REI3</accession>
<keyword evidence="2" id="KW-1185">Reference proteome</keyword>
<dbReference type="Proteomes" id="UP000219338">
    <property type="component" value="Unassembled WGS sequence"/>
</dbReference>
<sequence length="147" mass="15621">MESSRTFPLLSFGTAASEQVVLRTTSEIAGIDGVLVPPGSGPMSTVASYVTFTAIISVFDLGPLNLWSMGERSLGYSLPSEQALVPTLFLSFPASGRTQVRHLGHSLCGFPMLCSLSASVYGNMAYYDRDLQGPLNPCHGNAMARAE</sequence>
<dbReference type="EMBL" id="FUEG01000008">
    <property type="protein sequence ID" value="SJL07177.1"/>
    <property type="molecule type" value="Genomic_DNA"/>
</dbReference>
<protein>
    <submittedName>
        <fullName evidence="1">Uncharacterized protein</fullName>
    </submittedName>
</protein>
<gene>
    <name evidence="1" type="ORF">ARMOST_10520</name>
</gene>